<dbReference type="GO" id="GO:0017057">
    <property type="term" value="F:6-phosphogluconolactonase activity"/>
    <property type="evidence" value="ECO:0007669"/>
    <property type="project" value="TreeGrafter"/>
</dbReference>
<dbReference type="eggNOG" id="ENOG502S3WY">
    <property type="taxonomic scope" value="Eukaryota"/>
</dbReference>
<comment type="similarity">
    <text evidence="1">Belongs to the cycloisomerase 2 family.</text>
</comment>
<reference evidence="2 3" key="1">
    <citation type="journal article" date="2009" name="PLoS Genet.">
        <title>The genome of Nectria haematococca: contribution of supernumerary chromosomes to gene expansion.</title>
        <authorList>
            <person name="Coleman J.J."/>
            <person name="Rounsley S.D."/>
            <person name="Rodriguez-Carres M."/>
            <person name="Kuo A."/>
            <person name="Wasmann C.C."/>
            <person name="Grimwood J."/>
            <person name="Schmutz J."/>
            <person name="Taga M."/>
            <person name="White G.J."/>
            <person name="Zhou S."/>
            <person name="Schwartz D.C."/>
            <person name="Freitag M."/>
            <person name="Ma L.J."/>
            <person name="Danchin E.G."/>
            <person name="Henrissat B."/>
            <person name="Coutinho P.M."/>
            <person name="Nelson D.R."/>
            <person name="Straney D."/>
            <person name="Napoli C.A."/>
            <person name="Barker B.M."/>
            <person name="Gribskov M."/>
            <person name="Rep M."/>
            <person name="Kroken S."/>
            <person name="Molnar I."/>
            <person name="Rensing C."/>
            <person name="Kennell J.C."/>
            <person name="Zamora J."/>
            <person name="Farman M.L."/>
            <person name="Selker E.U."/>
            <person name="Salamov A."/>
            <person name="Shapiro H."/>
            <person name="Pangilinan J."/>
            <person name="Lindquist E."/>
            <person name="Lamers C."/>
            <person name="Grigoriev I.V."/>
            <person name="Geiser D.M."/>
            <person name="Covert S.F."/>
            <person name="Temporini E."/>
            <person name="Vanetten H.D."/>
        </authorList>
    </citation>
    <scope>NUCLEOTIDE SEQUENCE [LARGE SCALE GENOMIC DNA]</scope>
    <source>
        <strain evidence="3">ATCC MYA-4622 / CBS 123669 / FGSC 9596 / NRRL 45880 / 77-13-4</strain>
    </source>
</reference>
<dbReference type="Gene3D" id="2.130.10.10">
    <property type="entry name" value="YVTN repeat-like/Quinoprotein amine dehydrogenase"/>
    <property type="match status" value="1"/>
</dbReference>
<evidence type="ECO:0000313" key="3">
    <source>
        <dbReference type="Proteomes" id="UP000005206"/>
    </source>
</evidence>
<dbReference type="InParanoid" id="C7ZAK4"/>
<dbReference type="OrthoDB" id="9972196at2759"/>
<evidence type="ECO:0008006" key="4">
    <source>
        <dbReference type="Google" id="ProtNLM"/>
    </source>
</evidence>
<dbReference type="InterPro" id="IPR019405">
    <property type="entry name" value="Lactonase_7-beta_prop"/>
</dbReference>
<dbReference type="KEGG" id="nhe:NECHADRAFT_43788"/>
<dbReference type="AlphaFoldDB" id="C7ZAK4"/>
<proteinExistence type="inferred from homology"/>
<dbReference type="OMA" id="HHIVEYG"/>
<dbReference type="VEuPathDB" id="FungiDB:NECHADRAFT_43788"/>
<sequence length="376" mass="41382">MLLLSGDRANFTTVAVDLEKGELKVLANYPAPYNVSWAEPVSSQGSIDRLVGLSEGIESGLLFTFEVDHAEETCRITSQQPTLGAPAHIITLHDESALAIGTYLGGSAALYPVSITENDGLRLKDVPRTELLLDFPYKATGHGPNKGRQRQCHLHQVLEDKRGLLYAPDLGADRVWILSRKNLELEVCGWLQCPPGMGARHAKIMYVLGELSHEVVAFDLSPCPANDVQPIDGFSVNIIPPTVHRDHQFMMDSAELSPHPKIPNVLYASNRWERHIAKREAHLKNVPTELPQGDTIVIILLSDDGKRVQETKHVRTNLDTIRGFRLSDDGNYAVVAGQEGGGIEMYRVGGSRGDVWTLTASLREGLDSGIKHVVWL</sequence>
<evidence type="ECO:0000313" key="2">
    <source>
        <dbReference type="EMBL" id="EEU39291.1"/>
    </source>
</evidence>
<dbReference type="SUPFAM" id="SSF50974">
    <property type="entry name" value="Nitrous oxide reductase, N-terminal domain"/>
    <property type="match status" value="1"/>
</dbReference>
<dbReference type="EMBL" id="GG698912">
    <property type="protein sequence ID" value="EEU39291.1"/>
    <property type="molecule type" value="Genomic_DNA"/>
</dbReference>
<accession>C7ZAK4</accession>
<dbReference type="PANTHER" id="PTHR30344:SF7">
    <property type="entry name" value="DUF2415 DOMAIN-CONTAINING PROTEIN"/>
    <property type="match status" value="1"/>
</dbReference>
<protein>
    <recommendedName>
        <fullName evidence="4">Isomerase YbhE</fullName>
    </recommendedName>
</protein>
<dbReference type="RefSeq" id="XP_003045004.1">
    <property type="nucleotide sequence ID" value="XM_003044958.1"/>
</dbReference>
<dbReference type="Pfam" id="PF10282">
    <property type="entry name" value="Lactonase"/>
    <property type="match status" value="1"/>
</dbReference>
<dbReference type="HOGENOM" id="CLU_044505_0_0_1"/>
<dbReference type="InterPro" id="IPR015943">
    <property type="entry name" value="WD40/YVTN_repeat-like_dom_sf"/>
</dbReference>
<dbReference type="GeneID" id="9672360"/>
<dbReference type="InterPro" id="IPR050282">
    <property type="entry name" value="Cycloisomerase_2"/>
</dbReference>
<keyword evidence="3" id="KW-1185">Reference proteome</keyword>
<dbReference type="Proteomes" id="UP000005206">
    <property type="component" value="Chromosome 6"/>
</dbReference>
<name>C7ZAK4_FUSV7</name>
<gene>
    <name evidence="2" type="ORF">NECHADRAFT_43788</name>
</gene>
<organism evidence="2 3">
    <name type="scientific">Fusarium vanettenii (strain ATCC MYA-4622 / CBS 123669 / FGSC 9596 / NRRL 45880 / 77-13-4)</name>
    <name type="common">Fusarium solani subsp. pisi</name>
    <dbReference type="NCBI Taxonomy" id="660122"/>
    <lineage>
        <taxon>Eukaryota</taxon>
        <taxon>Fungi</taxon>
        <taxon>Dikarya</taxon>
        <taxon>Ascomycota</taxon>
        <taxon>Pezizomycotina</taxon>
        <taxon>Sordariomycetes</taxon>
        <taxon>Hypocreomycetidae</taxon>
        <taxon>Hypocreales</taxon>
        <taxon>Nectriaceae</taxon>
        <taxon>Fusarium</taxon>
        <taxon>Fusarium solani species complex</taxon>
        <taxon>Fusarium vanettenii</taxon>
    </lineage>
</organism>
<evidence type="ECO:0000256" key="1">
    <source>
        <dbReference type="ARBA" id="ARBA00005564"/>
    </source>
</evidence>
<dbReference type="InterPro" id="IPR011045">
    <property type="entry name" value="N2O_reductase_N"/>
</dbReference>
<dbReference type="PANTHER" id="PTHR30344">
    <property type="entry name" value="6-PHOSPHOGLUCONOLACTONASE-RELATED"/>
    <property type="match status" value="1"/>
</dbReference>